<feature type="compositionally biased region" description="Basic and acidic residues" evidence="1">
    <location>
        <begin position="94"/>
        <end position="109"/>
    </location>
</feature>
<evidence type="ECO:0000256" key="1">
    <source>
        <dbReference type="SAM" id="MobiDB-lite"/>
    </source>
</evidence>
<feature type="compositionally biased region" description="Low complexity" evidence="1">
    <location>
        <begin position="199"/>
        <end position="216"/>
    </location>
</feature>
<evidence type="ECO:0000313" key="5">
    <source>
        <dbReference type="Proteomes" id="UP000294581"/>
    </source>
</evidence>
<dbReference type="GO" id="GO:0003677">
    <property type="term" value="F:DNA binding"/>
    <property type="evidence" value="ECO:0007669"/>
    <property type="project" value="InterPro"/>
</dbReference>
<dbReference type="PANTHER" id="PTHR34475">
    <property type="match status" value="1"/>
</dbReference>
<name>A0A4R8LSL0_9BACL</name>
<reference evidence="4 5" key="1">
    <citation type="submission" date="2019-03" db="EMBL/GenBank/DDBJ databases">
        <title>Genomic Encyclopedia of Type Strains, Phase IV (KMG-IV): sequencing the most valuable type-strain genomes for metagenomic binning, comparative biology and taxonomic classification.</title>
        <authorList>
            <person name="Goeker M."/>
        </authorList>
    </citation>
    <scope>NUCLEOTIDE SEQUENCE [LARGE SCALE GENOMIC DNA]</scope>
    <source>
        <strain evidence="4 5">DSM 17974</strain>
    </source>
</reference>
<dbReference type="Gene3D" id="1.10.260.40">
    <property type="entry name" value="lambda repressor-like DNA-binding domains"/>
    <property type="match status" value="1"/>
</dbReference>
<protein>
    <submittedName>
        <fullName evidence="4">Cytoskeletal protein RodZ</fullName>
    </submittedName>
</protein>
<dbReference type="EMBL" id="SORF01000002">
    <property type="protein sequence ID" value="TDY50544.1"/>
    <property type="molecule type" value="Genomic_DNA"/>
</dbReference>
<feature type="domain" description="HTH cro/C1-type" evidence="3">
    <location>
        <begin position="7"/>
        <end position="68"/>
    </location>
</feature>
<gene>
    <name evidence="4" type="ORF">C7445_10296</name>
</gene>
<dbReference type="CDD" id="cd00093">
    <property type="entry name" value="HTH_XRE"/>
    <property type="match status" value="1"/>
</dbReference>
<feature type="transmembrane region" description="Helical" evidence="2">
    <location>
        <begin position="147"/>
        <end position="168"/>
    </location>
</feature>
<accession>A0A4R8LSL0</accession>
<dbReference type="Pfam" id="PF13413">
    <property type="entry name" value="HTH_25"/>
    <property type="match status" value="1"/>
</dbReference>
<dbReference type="RefSeq" id="WP_243834895.1">
    <property type="nucleotide sequence ID" value="NZ_SORF01000002.1"/>
</dbReference>
<feature type="region of interest" description="Disordered" evidence="1">
    <location>
        <begin position="77"/>
        <end position="144"/>
    </location>
</feature>
<dbReference type="Pfam" id="PF13464">
    <property type="entry name" value="RodZ_C"/>
    <property type="match status" value="1"/>
</dbReference>
<dbReference type="InterPro" id="IPR025194">
    <property type="entry name" value="RodZ-like_C"/>
</dbReference>
<feature type="region of interest" description="Disordered" evidence="1">
    <location>
        <begin position="174"/>
        <end position="218"/>
    </location>
</feature>
<dbReference type="InterPro" id="IPR010982">
    <property type="entry name" value="Lambda_DNA-bd_dom_sf"/>
</dbReference>
<keyword evidence="2" id="KW-1133">Transmembrane helix</keyword>
<sequence length="324" mass="34947">MQELGQILRSKRESLGLTLDDIEERTKIRKRYVEALEDGDWSVLPGRVYARGFVRTYAEVLGLDGVELLQTYVDGRESGSANESAGRAEQSPSDPEKRAAGAVETERKPAAKMVEPRSLNEFQRNRSKVDRSLSQPQRERSRRSGAWIGQGALIVAAFVVIGGAYVLIHDHRGAKGTTKEPVKTAVSQPQSTPHHQKPSSVTGNTANGTGSATAPKPVKPAPAIQIVAEPYANGAYTYKVLNVTHMQVDVQVVSGQLWMSATADGAAVDPNDLLNAGQSKTFSANQNVTIHLGHVQGVQLSVNGHPVALPNIQWAPVIVLQRQG</sequence>
<proteinExistence type="predicted"/>
<dbReference type="SMART" id="SM00530">
    <property type="entry name" value="HTH_XRE"/>
    <property type="match status" value="1"/>
</dbReference>
<organism evidence="4 5">
    <name type="scientific">Alicyclobacillus sacchari</name>
    <dbReference type="NCBI Taxonomy" id="392010"/>
    <lineage>
        <taxon>Bacteria</taxon>
        <taxon>Bacillati</taxon>
        <taxon>Bacillota</taxon>
        <taxon>Bacilli</taxon>
        <taxon>Bacillales</taxon>
        <taxon>Alicyclobacillaceae</taxon>
        <taxon>Alicyclobacillus</taxon>
    </lineage>
</organism>
<dbReference type="InterPro" id="IPR001387">
    <property type="entry name" value="Cro/C1-type_HTH"/>
</dbReference>
<evidence type="ECO:0000259" key="3">
    <source>
        <dbReference type="SMART" id="SM00530"/>
    </source>
</evidence>
<keyword evidence="2" id="KW-0812">Transmembrane</keyword>
<keyword evidence="5" id="KW-1185">Reference proteome</keyword>
<dbReference type="Proteomes" id="UP000294581">
    <property type="component" value="Unassembled WGS sequence"/>
</dbReference>
<comment type="caution">
    <text evidence="4">The sequence shown here is derived from an EMBL/GenBank/DDBJ whole genome shotgun (WGS) entry which is preliminary data.</text>
</comment>
<evidence type="ECO:0000313" key="4">
    <source>
        <dbReference type="EMBL" id="TDY50544.1"/>
    </source>
</evidence>
<evidence type="ECO:0000256" key="2">
    <source>
        <dbReference type="SAM" id="Phobius"/>
    </source>
</evidence>
<dbReference type="AlphaFoldDB" id="A0A4R8LSL0"/>
<dbReference type="InterPro" id="IPR050400">
    <property type="entry name" value="Bact_Cytoskel_RodZ"/>
</dbReference>
<keyword evidence="2" id="KW-0472">Membrane</keyword>
<dbReference type="PANTHER" id="PTHR34475:SF1">
    <property type="entry name" value="CYTOSKELETON PROTEIN RODZ"/>
    <property type="match status" value="1"/>
</dbReference>
<dbReference type="SUPFAM" id="SSF47413">
    <property type="entry name" value="lambda repressor-like DNA-binding domains"/>
    <property type="match status" value="1"/>
</dbReference>